<dbReference type="InterPro" id="IPR043128">
    <property type="entry name" value="Rev_trsase/Diguanyl_cyclase"/>
</dbReference>
<proteinExistence type="predicted"/>
<dbReference type="SMART" id="SM00267">
    <property type="entry name" value="GGDEF"/>
    <property type="match status" value="1"/>
</dbReference>
<gene>
    <name evidence="4" type="ORF">Adu01nite_15190</name>
</gene>
<evidence type="ECO:0000313" key="4">
    <source>
        <dbReference type="EMBL" id="GIE00169.1"/>
    </source>
</evidence>
<feature type="region of interest" description="Disordered" evidence="1">
    <location>
        <begin position="476"/>
        <end position="497"/>
    </location>
</feature>
<dbReference type="InterPro" id="IPR052163">
    <property type="entry name" value="DGC-Regulatory_Protein"/>
</dbReference>
<dbReference type="PANTHER" id="PTHR46663">
    <property type="entry name" value="DIGUANYLATE CYCLASE DGCT-RELATED"/>
    <property type="match status" value="1"/>
</dbReference>
<feature type="transmembrane region" description="Helical" evidence="2">
    <location>
        <begin position="230"/>
        <end position="248"/>
    </location>
</feature>
<feature type="transmembrane region" description="Helical" evidence="2">
    <location>
        <begin position="165"/>
        <end position="187"/>
    </location>
</feature>
<feature type="transmembrane region" description="Helical" evidence="2">
    <location>
        <begin position="269"/>
        <end position="286"/>
    </location>
</feature>
<dbReference type="PROSITE" id="PS50887">
    <property type="entry name" value="GGDEF"/>
    <property type="match status" value="1"/>
</dbReference>
<name>A0ABQ3YRF7_9ACTN</name>
<dbReference type="SUPFAM" id="SSF55073">
    <property type="entry name" value="Nucleotide cyclase"/>
    <property type="match status" value="1"/>
</dbReference>
<feature type="transmembrane region" description="Helical" evidence="2">
    <location>
        <begin position="42"/>
        <end position="59"/>
    </location>
</feature>
<dbReference type="NCBIfam" id="TIGR00254">
    <property type="entry name" value="GGDEF"/>
    <property type="match status" value="1"/>
</dbReference>
<keyword evidence="2" id="KW-1133">Transmembrane helix</keyword>
<dbReference type="Pfam" id="PF00990">
    <property type="entry name" value="GGDEF"/>
    <property type="match status" value="1"/>
</dbReference>
<dbReference type="PANTHER" id="PTHR46663:SF4">
    <property type="entry name" value="DIGUANYLATE CYCLASE DGCT-RELATED"/>
    <property type="match status" value="1"/>
</dbReference>
<evidence type="ECO:0000256" key="2">
    <source>
        <dbReference type="SAM" id="Phobius"/>
    </source>
</evidence>
<dbReference type="InterPro" id="IPR000160">
    <property type="entry name" value="GGDEF_dom"/>
</dbReference>
<feature type="transmembrane region" description="Helical" evidence="2">
    <location>
        <begin position="103"/>
        <end position="122"/>
    </location>
</feature>
<dbReference type="CDD" id="cd01949">
    <property type="entry name" value="GGDEF"/>
    <property type="match status" value="1"/>
</dbReference>
<keyword evidence="5" id="KW-1185">Reference proteome</keyword>
<feature type="transmembrane region" description="Helical" evidence="2">
    <location>
        <begin position="71"/>
        <end position="91"/>
    </location>
</feature>
<reference evidence="4 5" key="1">
    <citation type="submission" date="2021-01" db="EMBL/GenBank/DDBJ databases">
        <title>Whole genome shotgun sequence of Actinoplanes durhamensis NBRC 14914.</title>
        <authorList>
            <person name="Komaki H."/>
            <person name="Tamura T."/>
        </authorList>
    </citation>
    <scope>NUCLEOTIDE SEQUENCE [LARGE SCALE GENOMIC DNA]</scope>
    <source>
        <strain evidence="4 5">NBRC 14914</strain>
    </source>
</reference>
<evidence type="ECO:0000313" key="5">
    <source>
        <dbReference type="Proteomes" id="UP000637628"/>
    </source>
</evidence>
<accession>A0ABQ3YRF7</accession>
<sequence>MRIRPARLSPRAMLGMLYAAIVGLSMAALSNGVGSYSLITEAGRITLGVVGLVASIRAARTPGLSRRSHAAWRAVAVSFAVLTGTPIALLLFDHQRFTTADDVTHVVFVLTLLVAVQLFPLAPQDRRGRLKAGLDAGIVLVSGAMLLWQTAIGPEVSRHELSPSVILEVAVYPLADLALLYSVARALMRGAHTSEPQPLRLLAAGALVLFVGDAFHSYLHHSGQAAAHSYWQFLFWITADAVLASAALQQCAAPTRQAVRSLSFSAAPMLPFAAVAIANVLLLATAAHDGSLFPWGGVSLGVAAISALVLSRQAIVQRESDERALTDALTGLANRARFRVTSTRALERAARTGRSCGVLVADLNGFKEVNDTLGHFAGDQVLQAFAEVLRSHVKMPGLPCRLGGDEFAVVLPDLDGPRQAHQVAETITSALGPVAVGAAVVDLAASIGVAVSAPGELTHDQLVHRADVAMYQSKSHRPQTTWTSWQESYDNDSQAAA</sequence>
<keyword evidence="2" id="KW-0812">Transmembrane</keyword>
<dbReference type="InterPro" id="IPR029787">
    <property type="entry name" value="Nucleotide_cyclase"/>
</dbReference>
<keyword evidence="2" id="KW-0472">Membrane</keyword>
<protein>
    <recommendedName>
        <fullName evidence="3">GGDEF domain-containing protein</fullName>
    </recommendedName>
</protein>
<organism evidence="4 5">
    <name type="scientific">Paractinoplanes durhamensis</name>
    <dbReference type="NCBI Taxonomy" id="113563"/>
    <lineage>
        <taxon>Bacteria</taxon>
        <taxon>Bacillati</taxon>
        <taxon>Actinomycetota</taxon>
        <taxon>Actinomycetes</taxon>
        <taxon>Micromonosporales</taxon>
        <taxon>Micromonosporaceae</taxon>
        <taxon>Paractinoplanes</taxon>
    </lineage>
</organism>
<feature type="domain" description="GGDEF" evidence="3">
    <location>
        <begin position="354"/>
        <end position="487"/>
    </location>
</feature>
<feature type="transmembrane region" description="Helical" evidence="2">
    <location>
        <begin position="199"/>
        <end position="218"/>
    </location>
</feature>
<dbReference type="Gene3D" id="3.30.70.270">
    <property type="match status" value="1"/>
</dbReference>
<feature type="compositionally biased region" description="Polar residues" evidence="1">
    <location>
        <begin position="478"/>
        <end position="497"/>
    </location>
</feature>
<comment type="caution">
    <text evidence="4">The sequence shown here is derived from an EMBL/GenBank/DDBJ whole genome shotgun (WGS) entry which is preliminary data.</text>
</comment>
<evidence type="ECO:0000259" key="3">
    <source>
        <dbReference type="PROSITE" id="PS50887"/>
    </source>
</evidence>
<dbReference type="Proteomes" id="UP000637628">
    <property type="component" value="Unassembled WGS sequence"/>
</dbReference>
<evidence type="ECO:0000256" key="1">
    <source>
        <dbReference type="SAM" id="MobiDB-lite"/>
    </source>
</evidence>
<dbReference type="EMBL" id="BOML01000013">
    <property type="protein sequence ID" value="GIE00169.1"/>
    <property type="molecule type" value="Genomic_DNA"/>
</dbReference>
<feature type="transmembrane region" description="Helical" evidence="2">
    <location>
        <begin position="12"/>
        <end position="30"/>
    </location>
</feature>
<feature type="transmembrane region" description="Helical" evidence="2">
    <location>
        <begin position="292"/>
        <end position="310"/>
    </location>
</feature>
<feature type="transmembrane region" description="Helical" evidence="2">
    <location>
        <begin position="134"/>
        <end position="153"/>
    </location>
</feature>